<keyword evidence="6" id="KW-0274">FAD</keyword>
<dbReference type="GO" id="GO:0008168">
    <property type="term" value="F:methyltransferase activity"/>
    <property type="evidence" value="ECO:0007669"/>
    <property type="project" value="UniProtKB-KW"/>
</dbReference>
<evidence type="ECO:0000256" key="2">
    <source>
        <dbReference type="ARBA" id="ARBA00004777"/>
    </source>
</evidence>
<dbReference type="InterPro" id="IPR036589">
    <property type="entry name" value="HCY_dom_sf"/>
</dbReference>
<keyword evidence="7 11" id="KW-0560">Oxidoreductase</keyword>
<feature type="compositionally biased region" description="Low complexity" evidence="9">
    <location>
        <begin position="294"/>
        <end position="303"/>
    </location>
</feature>
<evidence type="ECO:0000256" key="3">
    <source>
        <dbReference type="ARBA" id="ARBA00022603"/>
    </source>
</evidence>
<evidence type="ECO:0000256" key="8">
    <source>
        <dbReference type="PROSITE-ProRule" id="PRU00333"/>
    </source>
</evidence>
<evidence type="ECO:0000256" key="6">
    <source>
        <dbReference type="ARBA" id="ARBA00022827"/>
    </source>
</evidence>
<dbReference type="InterPro" id="IPR029041">
    <property type="entry name" value="FAD-linked_oxidoreductase-like"/>
</dbReference>
<evidence type="ECO:0000256" key="5">
    <source>
        <dbReference type="ARBA" id="ARBA00022679"/>
    </source>
</evidence>
<dbReference type="InterPro" id="IPR050554">
    <property type="entry name" value="Met_Synthase/Corrinoid"/>
</dbReference>
<name>A0ABV5VNW6_9BACL</name>
<comment type="caution">
    <text evidence="11">The sequence shown here is derived from an EMBL/GenBank/DDBJ whole genome shotgun (WGS) entry which is preliminary data.</text>
</comment>
<evidence type="ECO:0000259" key="10">
    <source>
        <dbReference type="PROSITE" id="PS50970"/>
    </source>
</evidence>
<dbReference type="EMBL" id="JBHMAG010000001">
    <property type="protein sequence ID" value="MFB9749973.1"/>
    <property type="molecule type" value="Genomic_DNA"/>
</dbReference>
<keyword evidence="3 8" id="KW-0489">Methyltransferase</keyword>
<sequence length="637" mass="69260">MRADLREALAERVLIGDGAMGTLLYQLGFPVGVSYEEYNLLKPDVIGDVHRRYYEAGARLIETNTFSANREKLSKFGLEHEVAAINKAGVAIARQVVGQDAYVVGAVGSIRAARRRNIATEQLENDFREQIEALLEGGVDGLLLETFYDLEEMLLVVDVARKLTALPIIGQFATDGGATTNDGIGYNEAFQRLRDAGADVLGFNCHSGPTGILRTMEKLTPPADVPLSIFPNAGLPGYVDGEYVFGSKPDYFAENAKKFADQGARLIGGCCGTTPEHIAAMAKALSGYEPKAAPKTAAAPDAEPAAKETGGGDSHAAAVVAETAPAQPVATQAKEAREPSLIELVKQRHTVIVEWDTPRDLDIGKFMEGAKALQEVGVDSVTMADNALAVTRMSNMPLGFLLKERLGIRPLLHIACRDRNLIGTQSHLMGMHAIGLDHTLVITGDPSRFGDLPGSSSVYDMTSFEMIRLIKQLNEGIAFSGKPLKHKAKFIVGAAFNPNVKYLEKAVQRLEKKIEAGADFVMTQPVYDAKLIENVHELTKHLDIPIFMGLMPIVSEGNATFLHNEVPGIQLSEEVRRRMSGLSGERGRAEGVQIGKELLDAALPRFNGIYLMTPMHFYDMSAQLTRYVWEKTGKRQA</sequence>
<accession>A0ABV5VNW6</accession>
<feature type="region of interest" description="Disordered" evidence="9">
    <location>
        <begin position="294"/>
        <end position="315"/>
    </location>
</feature>
<feature type="binding site" evidence="8">
    <location>
        <position position="271"/>
    </location>
    <ligand>
        <name>Zn(2+)</name>
        <dbReference type="ChEBI" id="CHEBI:29105"/>
    </ligand>
</feature>
<evidence type="ECO:0000256" key="7">
    <source>
        <dbReference type="ARBA" id="ARBA00023002"/>
    </source>
</evidence>
<dbReference type="Proteomes" id="UP001589619">
    <property type="component" value="Unassembled WGS sequence"/>
</dbReference>
<dbReference type="Gene3D" id="3.20.20.330">
    <property type="entry name" value="Homocysteine-binding-like domain"/>
    <property type="match status" value="1"/>
</dbReference>
<evidence type="ECO:0000256" key="9">
    <source>
        <dbReference type="SAM" id="MobiDB-lite"/>
    </source>
</evidence>
<reference evidence="11 12" key="1">
    <citation type="submission" date="2024-09" db="EMBL/GenBank/DDBJ databases">
        <authorList>
            <person name="Sun Q."/>
            <person name="Mori K."/>
        </authorList>
    </citation>
    <scope>NUCLEOTIDE SEQUENCE [LARGE SCALE GENOMIC DNA]</scope>
    <source>
        <strain evidence="11 12">JCM 12520</strain>
    </source>
</reference>
<keyword evidence="8" id="KW-0479">Metal-binding</keyword>
<keyword evidence="4" id="KW-0285">Flavoprotein</keyword>
<evidence type="ECO:0000313" key="11">
    <source>
        <dbReference type="EMBL" id="MFB9749973.1"/>
    </source>
</evidence>
<dbReference type="Pfam" id="PF02574">
    <property type="entry name" value="S-methyl_trans"/>
    <property type="match status" value="1"/>
</dbReference>
<organism evidence="11 12">
    <name type="scientific">Paenibacillus hodogayensis</name>
    <dbReference type="NCBI Taxonomy" id="279208"/>
    <lineage>
        <taxon>Bacteria</taxon>
        <taxon>Bacillati</taxon>
        <taxon>Bacillota</taxon>
        <taxon>Bacilli</taxon>
        <taxon>Bacillales</taxon>
        <taxon>Paenibacillaceae</taxon>
        <taxon>Paenibacillus</taxon>
    </lineage>
</organism>
<dbReference type="SUPFAM" id="SSF82282">
    <property type="entry name" value="Homocysteine S-methyltransferase"/>
    <property type="match status" value="1"/>
</dbReference>
<comment type="cofactor">
    <cofactor evidence="8">
        <name>Zn(2+)</name>
        <dbReference type="ChEBI" id="CHEBI:29105"/>
    </cofactor>
</comment>
<dbReference type="Pfam" id="PF02219">
    <property type="entry name" value="MTHFR"/>
    <property type="match status" value="1"/>
</dbReference>
<evidence type="ECO:0000256" key="1">
    <source>
        <dbReference type="ARBA" id="ARBA00001974"/>
    </source>
</evidence>
<comment type="cofactor">
    <cofactor evidence="1">
        <name>FAD</name>
        <dbReference type="ChEBI" id="CHEBI:57692"/>
    </cofactor>
</comment>
<dbReference type="PROSITE" id="PS50970">
    <property type="entry name" value="HCY"/>
    <property type="match status" value="1"/>
</dbReference>
<feature type="domain" description="Hcy-binding" evidence="10">
    <location>
        <begin position="2"/>
        <end position="285"/>
    </location>
</feature>
<evidence type="ECO:0000256" key="4">
    <source>
        <dbReference type="ARBA" id="ARBA00022630"/>
    </source>
</evidence>
<dbReference type="InterPro" id="IPR003726">
    <property type="entry name" value="HCY_dom"/>
</dbReference>
<dbReference type="InterPro" id="IPR003171">
    <property type="entry name" value="Mehydrof_redctse-like"/>
</dbReference>
<dbReference type="NCBIfam" id="NF006396">
    <property type="entry name" value="PRK08645.1"/>
    <property type="match status" value="1"/>
</dbReference>
<dbReference type="Gene3D" id="3.20.20.220">
    <property type="match status" value="1"/>
</dbReference>
<dbReference type="EC" id="1.5.1.20" evidence="11"/>
<keyword evidence="12" id="KW-1185">Reference proteome</keyword>
<keyword evidence="8" id="KW-0862">Zinc</keyword>
<feature type="binding site" evidence="8">
    <location>
        <position position="270"/>
    </location>
    <ligand>
        <name>Zn(2+)</name>
        <dbReference type="ChEBI" id="CHEBI:29105"/>
    </ligand>
</feature>
<protein>
    <submittedName>
        <fullName evidence="11">Bifunctional homocysteine S-methyltransferase/methylenetetrahydrofolate reductase</fullName>
        <ecNumber evidence="11">1.5.1.20</ecNumber>
        <ecNumber evidence="11">2.1.1.10</ecNumber>
    </submittedName>
</protein>
<dbReference type="RefSeq" id="WP_344910049.1">
    <property type="nucleotide sequence ID" value="NZ_BAAAYO010000008.1"/>
</dbReference>
<dbReference type="GO" id="GO:0032259">
    <property type="term" value="P:methylation"/>
    <property type="evidence" value="ECO:0007669"/>
    <property type="project" value="UniProtKB-KW"/>
</dbReference>
<gene>
    <name evidence="11" type="ORF">ACFFNY_00175</name>
</gene>
<comment type="pathway">
    <text evidence="2">One-carbon metabolism; tetrahydrofolate interconversion.</text>
</comment>
<dbReference type="EC" id="2.1.1.10" evidence="11"/>
<keyword evidence="5 8" id="KW-0808">Transferase</keyword>
<feature type="binding site" evidence="8">
    <location>
        <position position="205"/>
    </location>
    <ligand>
        <name>Zn(2+)</name>
        <dbReference type="ChEBI" id="CHEBI:29105"/>
    </ligand>
</feature>
<evidence type="ECO:0000313" key="12">
    <source>
        <dbReference type="Proteomes" id="UP001589619"/>
    </source>
</evidence>
<dbReference type="PANTHER" id="PTHR45833:SF2">
    <property type="entry name" value="BIFUNCTIONAL HOMOCYSTEINE S-METHYLTRANSFERASE_5,10-METHYLENETETRAHYDROFOLATE REDUCTASE"/>
    <property type="match status" value="1"/>
</dbReference>
<dbReference type="CDD" id="cd00537">
    <property type="entry name" value="MTHFR"/>
    <property type="match status" value="1"/>
</dbReference>
<dbReference type="GO" id="GO:0004489">
    <property type="term" value="F:methylenetetrahydrofolate reductase [NAD(P)H] activity"/>
    <property type="evidence" value="ECO:0007669"/>
    <property type="project" value="UniProtKB-EC"/>
</dbReference>
<proteinExistence type="predicted"/>
<dbReference type="SUPFAM" id="SSF51730">
    <property type="entry name" value="FAD-linked oxidoreductase"/>
    <property type="match status" value="1"/>
</dbReference>
<dbReference type="PANTHER" id="PTHR45833">
    <property type="entry name" value="METHIONINE SYNTHASE"/>
    <property type="match status" value="1"/>
</dbReference>